<comment type="similarity">
    <text evidence="1">Belongs to the Cyclase 1 superfamily.</text>
</comment>
<accession>A0A177A380</accession>
<dbReference type="RefSeq" id="XP_024320694.1">
    <property type="nucleotide sequence ID" value="XM_024471877.1"/>
</dbReference>
<dbReference type="PANTHER" id="PTHR34861">
    <property type="match status" value="1"/>
</dbReference>
<reference evidence="2" key="1">
    <citation type="submission" date="2016-03" db="EMBL/GenBank/DDBJ databases">
        <title>Updated assembly of Pseudogymnoascus destructans, the fungus causing white-nose syndrome of bats.</title>
        <authorList>
            <person name="Palmer J.M."/>
            <person name="Drees K.P."/>
            <person name="Foster J.T."/>
            <person name="Lindner D.L."/>
        </authorList>
    </citation>
    <scope>NUCLEOTIDE SEQUENCE [LARGE SCALE GENOMIC DNA]</scope>
    <source>
        <strain evidence="2">20631-21</strain>
    </source>
</reference>
<dbReference type="eggNOG" id="ENOG502QTM1">
    <property type="taxonomic scope" value="Eukaryota"/>
</dbReference>
<sequence length="365" mass="39486">MSGSASQSLSQIAATVKKDGAINGIPWDPKATSFPSRSDLPKIENAPDGAAWVWGSDDQLGRLNLLSPARVAAAGKLITDGDIVSLNLPLNVPAIPAFNREPFQHTIKPLFPGFVYDDTYSLNTQSGTQWDGFRHISYVKTGQFYNGATGAHIDGAEANNHRCSIHHWSDHGIGGRGVLLDYWTYAQENGIKYDPYEYHAIPLSSLVACGKAQGIDIRPAAQGGDIQIGDILLIRSGFVSTYNSLGPSERAAAALRPHSHGPEDGMRWAGVSSEDEMLDWLHDSYFAAIAGDAPSFEAWPSQRADGGMLHEYVLALWGMPLGELFDLEKLAEVCRRKGRWTFFFSSAPANVPGGVGSHANAQAFF</sequence>
<dbReference type="Proteomes" id="UP000077154">
    <property type="component" value="Unassembled WGS sequence"/>
</dbReference>
<dbReference type="InterPro" id="IPR037175">
    <property type="entry name" value="KFase_sf"/>
</dbReference>
<evidence type="ECO:0000256" key="1">
    <source>
        <dbReference type="ARBA" id="ARBA00007865"/>
    </source>
</evidence>
<dbReference type="GO" id="GO:0019441">
    <property type="term" value="P:L-tryptophan catabolic process to kynurenine"/>
    <property type="evidence" value="ECO:0007669"/>
    <property type="project" value="InterPro"/>
</dbReference>
<gene>
    <name evidence="2" type="ORF">VC83_08322</name>
</gene>
<dbReference type="InterPro" id="IPR007325">
    <property type="entry name" value="KFase/CYL"/>
</dbReference>
<protein>
    <recommendedName>
        <fullName evidence="3">Cyclase</fullName>
    </recommendedName>
</protein>
<organism evidence="2">
    <name type="scientific">Pseudogymnoascus destructans</name>
    <dbReference type="NCBI Taxonomy" id="655981"/>
    <lineage>
        <taxon>Eukaryota</taxon>
        <taxon>Fungi</taxon>
        <taxon>Dikarya</taxon>
        <taxon>Ascomycota</taxon>
        <taxon>Pezizomycotina</taxon>
        <taxon>Leotiomycetes</taxon>
        <taxon>Thelebolales</taxon>
        <taxon>Thelebolaceae</taxon>
        <taxon>Pseudogymnoascus</taxon>
    </lineage>
</organism>
<dbReference type="GO" id="GO:0004061">
    <property type="term" value="F:arylformamidase activity"/>
    <property type="evidence" value="ECO:0007669"/>
    <property type="project" value="InterPro"/>
</dbReference>
<dbReference type="EMBL" id="KV441409">
    <property type="protein sequence ID" value="OAF55394.1"/>
    <property type="molecule type" value="Genomic_DNA"/>
</dbReference>
<dbReference type="SUPFAM" id="SSF102198">
    <property type="entry name" value="Putative cyclase"/>
    <property type="match status" value="1"/>
</dbReference>
<dbReference type="Pfam" id="PF04199">
    <property type="entry name" value="Cyclase"/>
    <property type="match status" value="1"/>
</dbReference>
<name>A0A177A380_9PEZI</name>
<dbReference type="Gene3D" id="3.50.30.50">
    <property type="entry name" value="Putative cyclase"/>
    <property type="match status" value="1"/>
</dbReference>
<proteinExistence type="inferred from homology"/>
<dbReference type="OrthoDB" id="5396at2759"/>
<evidence type="ECO:0008006" key="3">
    <source>
        <dbReference type="Google" id="ProtNLM"/>
    </source>
</evidence>
<dbReference type="PANTHER" id="PTHR34861:SF10">
    <property type="entry name" value="CYCLASE"/>
    <property type="match status" value="1"/>
</dbReference>
<dbReference type="AlphaFoldDB" id="A0A177A380"/>
<dbReference type="GeneID" id="36291364"/>
<dbReference type="VEuPathDB" id="FungiDB:GMDG_04960"/>
<evidence type="ECO:0000313" key="2">
    <source>
        <dbReference type="EMBL" id="OAF55394.1"/>
    </source>
</evidence>